<dbReference type="RefSeq" id="WP_035081357.1">
    <property type="nucleotide sequence ID" value="NZ_JQGC01000006.1"/>
</dbReference>
<dbReference type="STRING" id="46914.JP75_08225"/>
<feature type="domain" description="Fatty acid desaturase" evidence="2">
    <location>
        <begin position="43"/>
        <end position="280"/>
    </location>
</feature>
<evidence type="ECO:0000259" key="2">
    <source>
        <dbReference type="Pfam" id="PF00487"/>
    </source>
</evidence>
<comment type="caution">
    <text evidence="3">The sequence shown here is derived from an EMBL/GenBank/DDBJ whole genome shotgun (WGS) entry which is preliminary data.</text>
</comment>
<feature type="transmembrane region" description="Helical" evidence="1">
    <location>
        <begin position="141"/>
        <end position="166"/>
    </location>
</feature>
<dbReference type="EMBL" id="JQGC01000006">
    <property type="protein sequence ID" value="KFL31507.1"/>
    <property type="molecule type" value="Genomic_DNA"/>
</dbReference>
<name>A0A087M3Q4_9HYPH</name>
<feature type="transmembrane region" description="Helical" evidence="1">
    <location>
        <begin position="173"/>
        <end position="191"/>
    </location>
</feature>
<dbReference type="AlphaFoldDB" id="A0A087M3Q4"/>
<proteinExistence type="predicted"/>
<evidence type="ECO:0000313" key="3">
    <source>
        <dbReference type="EMBL" id="KFL31507.1"/>
    </source>
</evidence>
<keyword evidence="1" id="KW-0812">Transmembrane</keyword>
<keyword evidence="1" id="KW-0472">Membrane</keyword>
<reference evidence="3 4" key="1">
    <citation type="submission" date="2014-08" db="EMBL/GenBank/DDBJ databases">
        <authorList>
            <person name="Hassan Y.I."/>
            <person name="Lepp D."/>
            <person name="Zhou T."/>
        </authorList>
    </citation>
    <scope>NUCLEOTIDE SEQUENCE [LARGE SCALE GENOMIC DNA]</scope>
    <source>
        <strain evidence="3 4">IFO13584</strain>
    </source>
</reference>
<evidence type="ECO:0000313" key="4">
    <source>
        <dbReference type="Proteomes" id="UP000028981"/>
    </source>
</evidence>
<keyword evidence="4" id="KW-1185">Reference proteome</keyword>
<sequence length="313" mass="36261">MTHRADQTIPYIRARTLEWPTLALVLAIYGGWLALTFFWQSIPLWLLVPLAAWTVAWQGSLQHEIIHGHPTRIRALNDALGWPPLSLWLPYPIYKLSHLQHHRDERLTDPLDDPESFYITEKAWSDAPAWLRSLLRFNQTLLGRLIVGPAFMIGFFLHAEFGLILANQGKRRRIWAIQAALVAVVLVWVLAICQMPLWFYLLAFVYAGGALTRIRSFAEHRFADKHEERTAIVEGGGPLALLFLNNNLHVLHHLRPTIAWYDLPALYRAHRETLVKHNGGLVYRNYGELFGRFFVRPHDKLLHPHHRTTDARE</sequence>
<dbReference type="GO" id="GO:0006629">
    <property type="term" value="P:lipid metabolic process"/>
    <property type="evidence" value="ECO:0007669"/>
    <property type="project" value="InterPro"/>
</dbReference>
<dbReference type="OrthoDB" id="784276at2"/>
<organism evidence="3 4">
    <name type="scientific">Devosia riboflavina</name>
    <dbReference type="NCBI Taxonomy" id="46914"/>
    <lineage>
        <taxon>Bacteria</taxon>
        <taxon>Pseudomonadati</taxon>
        <taxon>Pseudomonadota</taxon>
        <taxon>Alphaproteobacteria</taxon>
        <taxon>Hyphomicrobiales</taxon>
        <taxon>Devosiaceae</taxon>
        <taxon>Devosia</taxon>
    </lineage>
</organism>
<accession>A0A087M3Q4</accession>
<protein>
    <submittedName>
        <fullName evidence="3">Fatty acid desaturase</fullName>
    </submittedName>
</protein>
<keyword evidence="1" id="KW-1133">Transmembrane helix</keyword>
<feature type="transmembrane region" description="Helical" evidence="1">
    <location>
        <begin position="21"/>
        <end position="39"/>
    </location>
</feature>
<gene>
    <name evidence="3" type="ORF">JP75_08225</name>
</gene>
<evidence type="ECO:0000256" key="1">
    <source>
        <dbReference type="SAM" id="Phobius"/>
    </source>
</evidence>
<dbReference type="InterPro" id="IPR005804">
    <property type="entry name" value="FA_desaturase_dom"/>
</dbReference>
<dbReference type="Proteomes" id="UP000028981">
    <property type="component" value="Unassembled WGS sequence"/>
</dbReference>
<dbReference type="Pfam" id="PF00487">
    <property type="entry name" value="FA_desaturase"/>
    <property type="match status" value="1"/>
</dbReference>